<evidence type="ECO:0000256" key="1">
    <source>
        <dbReference type="SAM" id="SignalP"/>
    </source>
</evidence>
<evidence type="ECO:0000313" key="3">
    <source>
        <dbReference type="Proteomes" id="UP001195963"/>
    </source>
</evidence>
<evidence type="ECO:0000313" key="2">
    <source>
        <dbReference type="EMBL" id="MBW8184270.1"/>
    </source>
</evidence>
<dbReference type="EMBL" id="JAHZST010000007">
    <property type="protein sequence ID" value="MBW8184270.1"/>
    <property type="molecule type" value="Genomic_DNA"/>
</dbReference>
<gene>
    <name evidence="2" type="ORF">K0625_11335</name>
</gene>
<reference evidence="2 3" key="1">
    <citation type="submission" date="2021-07" db="EMBL/GenBank/DDBJ databases">
        <title>Shewanella sp. nov, isolated from SCS.</title>
        <authorList>
            <person name="Cao W.R."/>
        </authorList>
    </citation>
    <scope>NUCLEOTIDE SEQUENCE [LARGE SCALE GENOMIC DNA]</scope>
    <source>
        <strain evidence="2 3">NR704-98</strain>
    </source>
</reference>
<keyword evidence="3" id="KW-1185">Reference proteome</keyword>
<dbReference type="PROSITE" id="PS51257">
    <property type="entry name" value="PROKAR_LIPOPROTEIN"/>
    <property type="match status" value="1"/>
</dbReference>
<protein>
    <recommendedName>
        <fullName evidence="4">Lipoprotein</fullName>
    </recommendedName>
</protein>
<name>A0ABS7E3Z6_9GAMM</name>
<sequence>MKIFIHCLCLFLLFGCASKSFEQQDVSYSFSEPNRIQFQGKGAGAGIALMSTMGPVGIALGVAIDEGIAKDIRESAVASGFDMSLYVVKSVDKHSQSKLNPVVIDLNYAGAGAGVSNELPSIEVKRYGFKTTGGGDDATVAELVVIVKTGKGEQFEYHYPNDFNVTENGNKSDEVPSYPLAEIKTNGGLSVSLMQQAVDVVIGKVVEKHLDSPVESLTDKEVK</sequence>
<feature type="chain" id="PRO_5047135817" description="Lipoprotein" evidence="1">
    <location>
        <begin position="23"/>
        <end position="223"/>
    </location>
</feature>
<comment type="caution">
    <text evidence="2">The sequence shown here is derived from an EMBL/GenBank/DDBJ whole genome shotgun (WGS) entry which is preliminary data.</text>
</comment>
<feature type="signal peptide" evidence="1">
    <location>
        <begin position="1"/>
        <end position="22"/>
    </location>
</feature>
<evidence type="ECO:0008006" key="4">
    <source>
        <dbReference type="Google" id="ProtNLM"/>
    </source>
</evidence>
<keyword evidence="1" id="KW-0732">Signal</keyword>
<dbReference type="Proteomes" id="UP001195963">
    <property type="component" value="Unassembled WGS sequence"/>
</dbReference>
<proteinExistence type="predicted"/>
<dbReference type="RefSeq" id="WP_220109801.1">
    <property type="nucleotide sequence ID" value="NZ_JAHZST010000007.1"/>
</dbReference>
<organism evidence="2 3">
    <name type="scientific">Shewanella nanhaiensis</name>
    <dbReference type="NCBI Taxonomy" id="2864872"/>
    <lineage>
        <taxon>Bacteria</taxon>
        <taxon>Pseudomonadati</taxon>
        <taxon>Pseudomonadota</taxon>
        <taxon>Gammaproteobacteria</taxon>
        <taxon>Alteromonadales</taxon>
        <taxon>Shewanellaceae</taxon>
        <taxon>Shewanella</taxon>
    </lineage>
</organism>
<accession>A0ABS7E3Z6</accession>